<dbReference type="RefSeq" id="WP_076734082.1">
    <property type="nucleotide sequence ID" value="NZ_CP019352.1"/>
</dbReference>
<sequence length="241" mass="27706">MCTVSIFYKGDNNFVLTSNRDEAPSRVALSPDFYSINNTELLMPKDEQSGGSWIGASEKNRVVCLLNGGFKLHKRKPTYRQSRGVVVTDLLTTDNIEATIASYNFKDIEPFTIVIADWNTNLKFYELVWDETQKHFQQLPLATKIWSSTTLYTEDKKQARRDWFNVFKAENKLTASTLLEFHKTAGKDNNDFGVVMDRGFVKTTSITQIEKTENFVEMRFNNLNTKEHTIKNLNFSETING</sequence>
<evidence type="ECO:0008006" key="3">
    <source>
        <dbReference type="Google" id="ProtNLM"/>
    </source>
</evidence>
<evidence type="ECO:0000313" key="1">
    <source>
        <dbReference type="EMBL" id="APY01178.1"/>
    </source>
</evidence>
<dbReference type="EMBL" id="CP019352">
    <property type="protein sequence ID" value="APY01178.1"/>
    <property type="molecule type" value="Genomic_DNA"/>
</dbReference>
<protein>
    <recommendedName>
        <fullName evidence="3">Transport and Golgi organization protein 2</fullName>
    </recommendedName>
</protein>
<proteinExistence type="predicted"/>
<dbReference type="KEGG" id="lvn:BWR22_12955"/>
<evidence type="ECO:0000313" key="2">
    <source>
        <dbReference type="Proteomes" id="UP000187506"/>
    </source>
</evidence>
<dbReference type="InterPro" id="IPR008551">
    <property type="entry name" value="TANGO2"/>
</dbReference>
<dbReference type="Proteomes" id="UP000187506">
    <property type="component" value="Chromosome"/>
</dbReference>
<name>A0AAC9PXS6_9FLAO</name>
<organism evidence="1 2">
    <name type="scientific">Lacinutrix venerupis</name>
    <dbReference type="NCBI Taxonomy" id="1486034"/>
    <lineage>
        <taxon>Bacteria</taxon>
        <taxon>Pseudomonadati</taxon>
        <taxon>Bacteroidota</taxon>
        <taxon>Flavobacteriia</taxon>
        <taxon>Flavobacteriales</taxon>
        <taxon>Flavobacteriaceae</taxon>
        <taxon>Lacinutrix</taxon>
    </lineage>
</organism>
<dbReference type="PANTHER" id="PTHR17985:SF8">
    <property type="entry name" value="TRANSPORT AND GOLGI ORGANIZATION PROTEIN 2 HOMOLOG"/>
    <property type="match status" value="1"/>
</dbReference>
<accession>A0AAC9PXS6</accession>
<dbReference type="AlphaFoldDB" id="A0AAC9PXS6"/>
<gene>
    <name evidence="1" type="ORF">BWR22_12955</name>
</gene>
<keyword evidence="2" id="KW-1185">Reference proteome</keyword>
<dbReference type="Pfam" id="PF05742">
    <property type="entry name" value="TANGO2"/>
    <property type="match status" value="1"/>
</dbReference>
<reference evidence="1 2" key="1">
    <citation type="submission" date="2017-01" db="EMBL/GenBank/DDBJ databases">
        <title>Complete genome of Lacinutrix venerupis DOK2-8 isolated from seawater in Dokdo.</title>
        <authorList>
            <person name="Chi W.-J."/>
            <person name="Kim J.H."/>
        </authorList>
    </citation>
    <scope>NUCLEOTIDE SEQUENCE [LARGE SCALE GENOMIC DNA]</scope>
    <source>
        <strain evidence="1 2">DOK2-8</strain>
    </source>
</reference>
<dbReference type="PANTHER" id="PTHR17985">
    <property type="entry name" value="SER/THR-RICH PROTEIN T10 IN DGCR REGION"/>
    <property type="match status" value="1"/>
</dbReference>